<name>A0A1Q3DHS3_CEPFO</name>
<sequence>MSASNVAPRVGFWVPSSRALLGEGVDNTEVDSNGSSTGNHEDSDVNLENITFNLDDSTKKSQDKNVQKRKKSNNDNTKLRSNKRRKVGGEEKGGIPQTMNRFDRLIDPVSSRITAQSNRAKGHTTDPGSIPNAIQLLDDLPDVSVGGDLYLFATRLFCKEEKRIMFSALKKSVRVIWLNNEFVKEGDI</sequence>
<dbReference type="OrthoDB" id="4955136at2759"/>
<feature type="compositionally biased region" description="Polar residues" evidence="1">
    <location>
        <begin position="46"/>
        <end position="55"/>
    </location>
</feature>
<dbReference type="Proteomes" id="UP000187406">
    <property type="component" value="Unassembled WGS sequence"/>
</dbReference>
<evidence type="ECO:0000313" key="2">
    <source>
        <dbReference type="EMBL" id="GAV92050.1"/>
    </source>
</evidence>
<feature type="compositionally biased region" description="Basic and acidic residues" evidence="1">
    <location>
        <begin position="56"/>
        <end position="66"/>
    </location>
</feature>
<dbReference type="EMBL" id="BDDD01008647">
    <property type="protein sequence ID" value="GAV92050.1"/>
    <property type="molecule type" value="Genomic_DNA"/>
</dbReference>
<gene>
    <name evidence="2" type="ORF">CFOL_v3_35434</name>
</gene>
<reference evidence="3" key="1">
    <citation type="submission" date="2016-04" db="EMBL/GenBank/DDBJ databases">
        <title>Cephalotus genome sequencing.</title>
        <authorList>
            <person name="Fukushima K."/>
            <person name="Hasebe M."/>
            <person name="Fang X."/>
        </authorList>
    </citation>
    <scope>NUCLEOTIDE SEQUENCE [LARGE SCALE GENOMIC DNA]</scope>
    <source>
        <strain evidence="3">cv. St1</strain>
    </source>
</reference>
<proteinExistence type="predicted"/>
<dbReference type="InParanoid" id="A0A1Q3DHS3"/>
<evidence type="ECO:0000313" key="3">
    <source>
        <dbReference type="Proteomes" id="UP000187406"/>
    </source>
</evidence>
<keyword evidence="3" id="KW-1185">Reference proteome</keyword>
<protein>
    <submittedName>
        <fullName evidence="2">Uncharacterized protein</fullName>
    </submittedName>
</protein>
<accession>A0A1Q3DHS3</accession>
<comment type="caution">
    <text evidence="2">The sequence shown here is derived from an EMBL/GenBank/DDBJ whole genome shotgun (WGS) entry which is preliminary data.</text>
</comment>
<dbReference type="AlphaFoldDB" id="A0A1Q3DHS3"/>
<evidence type="ECO:0000256" key="1">
    <source>
        <dbReference type="SAM" id="MobiDB-lite"/>
    </source>
</evidence>
<feature type="region of interest" description="Disordered" evidence="1">
    <location>
        <begin position="22"/>
        <end position="101"/>
    </location>
</feature>
<organism evidence="2 3">
    <name type="scientific">Cephalotus follicularis</name>
    <name type="common">Albany pitcher plant</name>
    <dbReference type="NCBI Taxonomy" id="3775"/>
    <lineage>
        <taxon>Eukaryota</taxon>
        <taxon>Viridiplantae</taxon>
        <taxon>Streptophyta</taxon>
        <taxon>Embryophyta</taxon>
        <taxon>Tracheophyta</taxon>
        <taxon>Spermatophyta</taxon>
        <taxon>Magnoliopsida</taxon>
        <taxon>eudicotyledons</taxon>
        <taxon>Gunneridae</taxon>
        <taxon>Pentapetalae</taxon>
        <taxon>rosids</taxon>
        <taxon>fabids</taxon>
        <taxon>Oxalidales</taxon>
        <taxon>Cephalotaceae</taxon>
        <taxon>Cephalotus</taxon>
    </lineage>
</organism>